<dbReference type="SMART" id="SM00387">
    <property type="entry name" value="HATPase_c"/>
    <property type="match status" value="1"/>
</dbReference>
<dbReference type="SUPFAM" id="SSF55785">
    <property type="entry name" value="PYP-like sensor domain (PAS domain)"/>
    <property type="match status" value="1"/>
</dbReference>
<name>A0ABX2ECH7_9BURK</name>
<dbReference type="Gene3D" id="3.30.450.20">
    <property type="entry name" value="PAS domain"/>
    <property type="match status" value="1"/>
</dbReference>
<feature type="transmembrane region" description="Helical" evidence="5">
    <location>
        <begin position="145"/>
        <end position="166"/>
    </location>
</feature>
<dbReference type="Gene3D" id="3.30.565.10">
    <property type="entry name" value="Histidine kinase-like ATPase, C-terminal domain"/>
    <property type="match status" value="1"/>
</dbReference>
<sequence>MAGDRGAASPRSRSAGGSATAARDERRSNDRRSNDRRRSDRRQADRRQGDRRQLPRDDDEDSWFGALAGGARSTFLGERDAGLWADEEGEAATESRFLAREARRIVSTEGSALRRVFRAYLMARAVLGTALALTPWIMSVMGARLSLPMLAVCLGYAAQALSMWLLPGRGDVAAAAARPRLARRQWALTIGVDLLAFSTLYLIDPGAQLNFAALLALPVLMAGAMTKRLAALATAAFVTLVLLAGVWRSALGGQFTVALLTQAGLAGVGAFVITLLSGELAQRLAREERAARGSLALARQQARLNRLVIEEMADGVMVVDRRCRVRTANPAARAMLGVAANARTSSFTLHDDPAWATLLSAVELAYGLGHWPEALREISLPGTGGSARTVQVRARFTRRGGIDEDTTPPEDVCVLFLEDLRSVQARMRQEKLAAMGRVSAGIAHEIRNPLAAIAQANALMLEDPLPAPQQRLARIVEDNVERLKRIVDDVMAVAPGAESQQRVIDASTEVARIVAEWRATSGLGAADADRLDVRLPSERLPVLFDAEHLRRVLVNLLDNARRHGSETPGAVRLELLPRPKEGGALLAVASDGAPIAPEVEHHLFEPFFSTRSRGTGLGLYICRELCERHRASIEYRPGPPGDRHRNVFRVSMRGAPAAP</sequence>
<reference evidence="7 8" key="1">
    <citation type="submission" date="2020-05" db="EMBL/GenBank/DDBJ databases">
        <title>Aquincola sp. isolate from soil.</title>
        <authorList>
            <person name="Han J."/>
            <person name="Kim D.-U."/>
        </authorList>
    </citation>
    <scope>NUCLEOTIDE SEQUENCE [LARGE SCALE GENOMIC DNA]</scope>
    <source>
        <strain evidence="7 8">S2</strain>
    </source>
</reference>
<feature type="transmembrane region" description="Helical" evidence="5">
    <location>
        <begin position="186"/>
        <end position="203"/>
    </location>
</feature>
<dbReference type="InterPro" id="IPR036097">
    <property type="entry name" value="HisK_dim/P_sf"/>
</dbReference>
<dbReference type="CDD" id="cd00082">
    <property type="entry name" value="HisKA"/>
    <property type="match status" value="1"/>
</dbReference>
<accession>A0ABX2ECH7</accession>
<dbReference type="InterPro" id="IPR000014">
    <property type="entry name" value="PAS"/>
</dbReference>
<gene>
    <name evidence="7" type="ORF">HLB44_06705</name>
</gene>
<keyword evidence="3" id="KW-0597">Phosphoprotein</keyword>
<dbReference type="PANTHER" id="PTHR43065:SF52">
    <property type="entry name" value="SENSOR PROTEIN KINASE PILS"/>
    <property type="match status" value="1"/>
</dbReference>
<keyword evidence="5" id="KW-0472">Membrane</keyword>
<evidence type="ECO:0000313" key="7">
    <source>
        <dbReference type="EMBL" id="NRF66668.1"/>
    </source>
</evidence>
<comment type="catalytic activity">
    <reaction evidence="1">
        <text>ATP + protein L-histidine = ADP + protein N-phospho-L-histidine.</text>
        <dbReference type="EC" id="2.7.13.3"/>
    </reaction>
</comment>
<feature type="region of interest" description="Disordered" evidence="4">
    <location>
        <begin position="1"/>
        <end position="62"/>
    </location>
</feature>
<dbReference type="SUPFAM" id="SSF47384">
    <property type="entry name" value="Homodimeric domain of signal transducing histidine kinase"/>
    <property type="match status" value="1"/>
</dbReference>
<evidence type="ECO:0000259" key="6">
    <source>
        <dbReference type="PROSITE" id="PS50109"/>
    </source>
</evidence>
<dbReference type="EC" id="2.7.13.3" evidence="2"/>
<dbReference type="RefSeq" id="WP_173121780.1">
    <property type="nucleotide sequence ID" value="NZ_JABRWJ010000002.1"/>
</dbReference>
<dbReference type="InterPro" id="IPR035965">
    <property type="entry name" value="PAS-like_dom_sf"/>
</dbReference>
<evidence type="ECO:0000256" key="4">
    <source>
        <dbReference type="SAM" id="MobiDB-lite"/>
    </source>
</evidence>
<evidence type="ECO:0000256" key="1">
    <source>
        <dbReference type="ARBA" id="ARBA00000085"/>
    </source>
</evidence>
<dbReference type="PANTHER" id="PTHR43065">
    <property type="entry name" value="SENSOR HISTIDINE KINASE"/>
    <property type="match status" value="1"/>
</dbReference>
<keyword evidence="5" id="KW-1133">Transmembrane helix</keyword>
<dbReference type="InterPro" id="IPR003594">
    <property type="entry name" value="HATPase_dom"/>
</dbReference>
<dbReference type="InterPro" id="IPR003661">
    <property type="entry name" value="HisK_dim/P_dom"/>
</dbReference>
<feature type="transmembrane region" description="Helical" evidence="5">
    <location>
        <begin position="257"/>
        <end position="276"/>
    </location>
</feature>
<dbReference type="Pfam" id="PF02518">
    <property type="entry name" value="HATPase_c"/>
    <property type="match status" value="1"/>
</dbReference>
<evidence type="ECO:0000256" key="2">
    <source>
        <dbReference type="ARBA" id="ARBA00012438"/>
    </source>
</evidence>
<dbReference type="SUPFAM" id="SSF55874">
    <property type="entry name" value="ATPase domain of HSP90 chaperone/DNA topoisomerase II/histidine kinase"/>
    <property type="match status" value="1"/>
</dbReference>
<organism evidence="7 8">
    <name type="scientific">Pseudaquabacterium terrae</name>
    <dbReference type="NCBI Taxonomy" id="2732868"/>
    <lineage>
        <taxon>Bacteria</taxon>
        <taxon>Pseudomonadati</taxon>
        <taxon>Pseudomonadota</taxon>
        <taxon>Betaproteobacteria</taxon>
        <taxon>Burkholderiales</taxon>
        <taxon>Sphaerotilaceae</taxon>
        <taxon>Pseudaquabacterium</taxon>
    </lineage>
</organism>
<dbReference type="Pfam" id="PF13188">
    <property type="entry name" value="PAS_8"/>
    <property type="match status" value="1"/>
</dbReference>
<protein>
    <recommendedName>
        <fullName evidence="2">histidine kinase</fullName>
        <ecNumber evidence="2">2.7.13.3</ecNumber>
    </recommendedName>
</protein>
<dbReference type="Pfam" id="PF00512">
    <property type="entry name" value="HisKA"/>
    <property type="match status" value="1"/>
</dbReference>
<evidence type="ECO:0000313" key="8">
    <source>
        <dbReference type="Proteomes" id="UP000737171"/>
    </source>
</evidence>
<dbReference type="PRINTS" id="PR00344">
    <property type="entry name" value="BCTRLSENSOR"/>
</dbReference>
<dbReference type="Gene3D" id="1.10.287.130">
    <property type="match status" value="1"/>
</dbReference>
<feature type="transmembrane region" description="Helical" evidence="5">
    <location>
        <begin position="121"/>
        <end position="139"/>
    </location>
</feature>
<feature type="compositionally biased region" description="Basic and acidic residues" evidence="4">
    <location>
        <begin position="22"/>
        <end position="56"/>
    </location>
</feature>
<evidence type="ECO:0000256" key="3">
    <source>
        <dbReference type="ARBA" id="ARBA00022553"/>
    </source>
</evidence>
<feature type="domain" description="Histidine kinase" evidence="6">
    <location>
        <begin position="441"/>
        <end position="656"/>
    </location>
</feature>
<dbReference type="EMBL" id="JABRWJ010000002">
    <property type="protein sequence ID" value="NRF66668.1"/>
    <property type="molecule type" value="Genomic_DNA"/>
</dbReference>
<feature type="compositionally biased region" description="Low complexity" evidence="4">
    <location>
        <begin position="1"/>
        <end position="21"/>
    </location>
</feature>
<dbReference type="InterPro" id="IPR005467">
    <property type="entry name" value="His_kinase_dom"/>
</dbReference>
<keyword evidence="5" id="KW-0812">Transmembrane</keyword>
<evidence type="ECO:0000256" key="5">
    <source>
        <dbReference type="SAM" id="Phobius"/>
    </source>
</evidence>
<dbReference type="PROSITE" id="PS50109">
    <property type="entry name" value="HIS_KIN"/>
    <property type="match status" value="1"/>
</dbReference>
<proteinExistence type="predicted"/>
<dbReference type="InterPro" id="IPR004358">
    <property type="entry name" value="Sig_transdc_His_kin-like_C"/>
</dbReference>
<keyword evidence="8" id="KW-1185">Reference proteome</keyword>
<dbReference type="InterPro" id="IPR036890">
    <property type="entry name" value="HATPase_C_sf"/>
</dbReference>
<feature type="transmembrane region" description="Helical" evidence="5">
    <location>
        <begin position="232"/>
        <end position="251"/>
    </location>
</feature>
<dbReference type="Proteomes" id="UP000737171">
    <property type="component" value="Unassembled WGS sequence"/>
</dbReference>
<comment type="caution">
    <text evidence="7">The sequence shown here is derived from an EMBL/GenBank/DDBJ whole genome shotgun (WGS) entry which is preliminary data.</text>
</comment>
<dbReference type="SMART" id="SM00388">
    <property type="entry name" value="HisKA"/>
    <property type="match status" value="1"/>
</dbReference>